<dbReference type="InterPro" id="IPR027417">
    <property type="entry name" value="P-loop_NTPase"/>
</dbReference>
<comment type="caution">
    <text evidence="1">The sequence shown here is derived from an EMBL/GenBank/DDBJ whole genome shotgun (WGS) entry which is preliminary data.</text>
</comment>
<keyword evidence="2" id="KW-1185">Reference proteome</keyword>
<dbReference type="Gene3D" id="3.40.50.300">
    <property type="entry name" value="P-loop containing nucleotide triphosphate hydrolases"/>
    <property type="match status" value="1"/>
</dbReference>
<dbReference type="Pfam" id="PF13671">
    <property type="entry name" value="AAA_33"/>
    <property type="match status" value="1"/>
</dbReference>
<evidence type="ECO:0000313" key="2">
    <source>
        <dbReference type="Proteomes" id="UP001601948"/>
    </source>
</evidence>
<dbReference type="SUPFAM" id="SSF52540">
    <property type="entry name" value="P-loop containing nucleoside triphosphate hydrolases"/>
    <property type="match status" value="1"/>
</dbReference>
<dbReference type="Proteomes" id="UP001601948">
    <property type="component" value="Unassembled WGS sequence"/>
</dbReference>
<dbReference type="EMBL" id="JBIAPI010000020">
    <property type="protein sequence ID" value="MFF3229123.1"/>
    <property type="molecule type" value="Genomic_DNA"/>
</dbReference>
<accession>A0ABW6R7A5</accession>
<proteinExistence type="predicted"/>
<protein>
    <submittedName>
        <fullName evidence="1">AAA family ATPase</fullName>
    </submittedName>
</protein>
<sequence>MDADAESESFVGCNSTPFPVLVVIRGNSGSGKSTVAAAVRRRFERGACALVAQDTVRREMLGESDDPGAFNIRLIEQIATSCLREGLVVIVEGILTADKYGLMLERLAGAARPLFYSFDLTLEQTHARHAGRAQAASITEEMITEWYRPWKPLTFVDEIRLDGGWTVEALTERIWTDITRARR</sequence>
<name>A0ABW6R7A5_9NOCA</name>
<gene>
    <name evidence="1" type="ORF">ACFYV7_40475</name>
</gene>
<reference evidence="1 2" key="1">
    <citation type="submission" date="2024-10" db="EMBL/GenBank/DDBJ databases">
        <title>The Natural Products Discovery Center: Release of the First 8490 Sequenced Strains for Exploring Actinobacteria Biosynthetic Diversity.</title>
        <authorList>
            <person name="Kalkreuter E."/>
            <person name="Kautsar S.A."/>
            <person name="Yang D."/>
            <person name="Bader C.D."/>
            <person name="Teijaro C.N."/>
            <person name="Fluegel L."/>
            <person name="Davis C.M."/>
            <person name="Simpson J.R."/>
            <person name="Lauterbach L."/>
            <person name="Steele A.D."/>
            <person name="Gui C."/>
            <person name="Meng S."/>
            <person name="Li G."/>
            <person name="Viehrig K."/>
            <person name="Ye F."/>
            <person name="Su P."/>
            <person name="Kiefer A.F."/>
            <person name="Nichols A."/>
            <person name="Cepeda A.J."/>
            <person name="Yan W."/>
            <person name="Fan B."/>
            <person name="Jiang Y."/>
            <person name="Adhikari A."/>
            <person name="Zheng C.-J."/>
            <person name="Schuster L."/>
            <person name="Cowan T.M."/>
            <person name="Smanski M.J."/>
            <person name="Chevrette M.G."/>
            <person name="De Carvalho L.P.S."/>
            <person name="Shen B."/>
        </authorList>
    </citation>
    <scope>NUCLEOTIDE SEQUENCE [LARGE SCALE GENOMIC DNA]</scope>
    <source>
        <strain evidence="1 2">NPDC003040</strain>
    </source>
</reference>
<dbReference type="RefSeq" id="WP_387726631.1">
    <property type="nucleotide sequence ID" value="NZ_JBIAPI010000020.1"/>
</dbReference>
<organism evidence="1 2">
    <name type="scientific">Nocardia suismassiliense</name>
    <dbReference type="NCBI Taxonomy" id="2077092"/>
    <lineage>
        <taxon>Bacteria</taxon>
        <taxon>Bacillati</taxon>
        <taxon>Actinomycetota</taxon>
        <taxon>Actinomycetes</taxon>
        <taxon>Mycobacteriales</taxon>
        <taxon>Nocardiaceae</taxon>
        <taxon>Nocardia</taxon>
    </lineage>
</organism>
<evidence type="ECO:0000313" key="1">
    <source>
        <dbReference type="EMBL" id="MFF3229123.1"/>
    </source>
</evidence>